<keyword evidence="2" id="KW-1185">Reference proteome</keyword>
<reference evidence="1 2" key="1">
    <citation type="submission" date="2017-07" db="EMBL/GenBank/DDBJ databases">
        <title>Draft whole genome sequences of clinical Proprionibacteriaceae strains.</title>
        <authorList>
            <person name="Bernier A.-M."/>
            <person name="Bernard K."/>
            <person name="Domingo M.-C."/>
        </authorList>
    </citation>
    <scope>NUCLEOTIDE SEQUENCE [LARGE SCALE GENOMIC DNA]</scope>
    <source>
        <strain evidence="1 2">NML 130396</strain>
    </source>
</reference>
<evidence type="ECO:0008006" key="3">
    <source>
        <dbReference type="Google" id="ProtNLM"/>
    </source>
</evidence>
<dbReference type="EMBL" id="NMVQ01000006">
    <property type="protein sequence ID" value="OYO24003.1"/>
    <property type="molecule type" value="Genomic_DNA"/>
</dbReference>
<gene>
    <name evidence="1" type="ORF">CGZ93_05345</name>
</gene>
<dbReference type="Proteomes" id="UP000216311">
    <property type="component" value="Unassembled WGS sequence"/>
</dbReference>
<proteinExistence type="predicted"/>
<accession>A0A255HAF5</accession>
<dbReference type="SUPFAM" id="SSF48452">
    <property type="entry name" value="TPR-like"/>
    <property type="match status" value="1"/>
</dbReference>
<name>A0A255HAF5_9ACTN</name>
<organism evidence="1 2">
    <name type="scientific">Enemella dayhoffiae</name>
    <dbReference type="NCBI Taxonomy" id="2016507"/>
    <lineage>
        <taxon>Bacteria</taxon>
        <taxon>Bacillati</taxon>
        <taxon>Actinomycetota</taxon>
        <taxon>Actinomycetes</taxon>
        <taxon>Propionibacteriales</taxon>
        <taxon>Propionibacteriaceae</taxon>
        <taxon>Enemella</taxon>
    </lineage>
</organism>
<dbReference type="OrthoDB" id="3727045at2"/>
<comment type="caution">
    <text evidence="1">The sequence shown here is derived from an EMBL/GenBank/DDBJ whole genome shotgun (WGS) entry which is preliminary data.</text>
</comment>
<sequence>MPQHLADEIDELAEAGTELLEEGEWDAALARFRAGLALVPEPKRHWEAATWFNASIGDAHFFAERYADARDAFYEATQCPGGLGNPYIQLRLGESELELGNEEAAANGLIGAYMSEGEEIFADEDPKYLAFLRRRGLIS</sequence>
<evidence type="ECO:0000313" key="2">
    <source>
        <dbReference type="Proteomes" id="UP000216311"/>
    </source>
</evidence>
<dbReference type="AlphaFoldDB" id="A0A255HAF5"/>
<dbReference type="Gene3D" id="1.25.40.10">
    <property type="entry name" value="Tetratricopeptide repeat domain"/>
    <property type="match status" value="1"/>
</dbReference>
<protein>
    <recommendedName>
        <fullName evidence="3">Tetratricopeptide repeat protein</fullName>
    </recommendedName>
</protein>
<evidence type="ECO:0000313" key="1">
    <source>
        <dbReference type="EMBL" id="OYO24003.1"/>
    </source>
</evidence>
<dbReference type="InterPro" id="IPR011990">
    <property type="entry name" value="TPR-like_helical_dom_sf"/>
</dbReference>